<dbReference type="Gene3D" id="3.30.450.40">
    <property type="match status" value="1"/>
</dbReference>
<dbReference type="FunFam" id="3.30.565.10:FF:000010">
    <property type="entry name" value="Sensor histidine kinase RcsC"/>
    <property type="match status" value="1"/>
</dbReference>
<dbReference type="RefSeq" id="XP_001483668.2">
    <property type="nucleotide sequence ID" value="XM_001483618.1"/>
</dbReference>
<dbReference type="InterPro" id="IPR011009">
    <property type="entry name" value="Kinase-like_dom_sf"/>
</dbReference>
<feature type="compositionally biased region" description="Basic and acidic residues" evidence="11">
    <location>
        <begin position="1704"/>
        <end position="1713"/>
    </location>
</feature>
<dbReference type="InterPro" id="IPR036097">
    <property type="entry name" value="HisK_dim/P_sf"/>
</dbReference>
<dbReference type="InterPro" id="IPR004358">
    <property type="entry name" value="Sig_transdc_His_kin-like_C"/>
</dbReference>
<dbReference type="OMA" id="KIEHGSF"/>
<dbReference type="Proteomes" id="UP000001997">
    <property type="component" value="Unassembled WGS sequence"/>
</dbReference>
<dbReference type="GO" id="GO:0071555">
    <property type="term" value="P:cell wall organization"/>
    <property type="evidence" value="ECO:0007669"/>
    <property type="project" value="UniProtKB-KW"/>
</dbReference>
<dbReference type="InParanoid" id="A5DM96"/>
<evidence type="ECO:0000259" key="13">
    <source>
        <dbReference type="PROSITE" id="PS50109"/>
    </source>
</evidence>
<dbReference type="InterPro" id="IPR005467">
    <property type="entry name" value="His_kinase_dom"/>
</dbReference>
<keyword evidence="16" id="KW-1185">Reference proteome</keyword>
<dbReference type="SUPFAM" id="SSF47384">
    <property type="entry name" value="Homodimeric domain of signal transducing histidine kinase"/>
    <property type="match status" value="1"/>
</dbReference>
<evidence type="ECO:0000256" key="11">
    <source>
        <dbReference type="SAM" id="MobiDB-lite"/>
    </source>
</evidence>
<keyword evidence="6" id="KW-0418">Kinase</keyword>
<feature type="domain" description="Histidine kinase" evidence="13">
    <location>
        <begin position="1914"/>
        <end position="2135"/>
    </location>
</feature>
<dbReference type="EC" id="2.7.13.3" evidence="2"/>
<evidence type="ECO:0000256" key="3">
    <source>
        <dbReference type="ARBA" id="ARBA00022553"/>
    </source>
</evidence>
<dbReference type="InterPro" id="IPR029016">
    <property type="entry name" value="GAF-like_dom_sf"/>
</dbReference>
<evidence type="ECO:0000256" key="8">
    <source>
        <dbReference type="ARBA" id="ARBA00023012"/>
    </source>
</evidence>
<feature type="domain" description="Protein kinase" evidence="12">
    <location>
        <begin position="224"/>
        <end position="527"/>
    </location>
</feature>
<dbReference type="InterPro" id="IPR027417">
    <property type="entry name" value="P-loop_NTPase"/>
</dbReference>
<keyword evidence="3 10" id="KW-0597">Phosphoprotein</keyword>
<dbReference type="Gene3D" id="1.10.287.130">
    <property type="match status" value="1"/>
</dbReference>
<comment type="catalytic activity">
    <reaction evidence="1">
        <text>ATP + protein L-histidine = ADP + protein N-phospho-L-histidine.</text>
        <dbReference type="EC" id="2.7.13.3"/>
    </reaction>
</comment>
<dbReference type="Gene3D" id="3.40.50.2300">
    <property type="match status" value="1"/>
</dbReference>
<dbReference type="InterPro" id="IPR003018">
    <property type="entry name" value="GAF"/>
</dbReference>
<feature type="compositionally biased region" description="Polar residues" evidence="11">
    <location>
        <begin position="1"/>
        <end position="16"/>
    </location>
</feature>
<dbReference type="CDD" id="cd16922">
    <property type="entry name" value="HATPase_EvgS-ArcB-TorS-like"/>
    <property type="match status" value="1"/>
</dbReference>
<dbReference type="Pfam" id="PF01590">
    <property type="entry name" value="GAF"/>
    <property type="match status" value="1"/>
</dbReference>
<dbReference type="PROSITE" id="PS50109">
    <property type="entry name" value="HIS_KIN"/>
    <property type="match status" value="1"/>
</dbReference>
<keyword evidence="7" id="KW-0067">ATP-binding</keyword>
<dbReference type="GO" id="GO:0006950">
    <property type="term" value="P:response to stress"/>
    <property type="evidence" value="ECO:0007669"/>
    <property type="project" value="UniProtKB-ARBA"/>
</dbReference>
<dbReference type="STRING" id="294746.A5DM96"/>
<keyword evidence="8" id="KW-0902">Two-component regulatory system</keyword>
<dbReference type="InterPro" id="IPR003594">
    <property type="entry name" value="HATPase_dom"/>
</dbReference>
<feature type="compositionally biased region" description="Basic and acidic residues" evidence="11">
    <location>
        <begin position="34"/>
        <end position="48"/>
    </location>
</feature>
<feature type="compositionally biased region" description="Polar residues" evidence="11">
    <location>
        <begin position="70"/>
        <end position="81"/>
    </location>
</feature>
<evidence type="ECO:0000256" key="7">
    <source>
        <dbReference type="ARBA" id="ARBA00022840"/>
    </source>
</evidence>
<dbReference type="InterPro" id="IPR001789">
    <property type="entry name" value="Sig_transdc_resp-reg_receiver"/>
</dbReference>
<feature type="region of interest" description="Disordered" evidence="11">
    <location>
        <begin position="1698"/>
        <end position="1717"/>
    </location>
</feature>
<evidence type="ECO:0000313" key="15">
    <source>
        <dbReference type="EMBL" id="EDK40299.2"/>
    </source>
</evidence>
<dbReference type="SMART" id="SM00387">
    <property type="entry name" value="HATPase_c"/>
    <property type="match status" value="1"/>
</dbReference>
<dbReference type="FunFam" id="1.10.287.130:FF:000002">
    <property type="entry name" value="Two-component osmosensing histidine kinase"/>
    <property type="match status" value="1"/>
</dbReference>
<dbReference type="PANTHER" id="PTHR45339">
    <property type="entry name" value="HYBRID SIGNAL TRANSDUCTION HISTIDINE KINASE J"/>
    <property type="match status" value="1"/>
</dbReference>
<dbReference type="Gene3D" id="3.30.565.10">
    <property type="entry name" value="Histidine kinase-like ATPase, C-terminal domain"/>
    <property type="match status" value="1"/>
</dbReference>
<dbReference type="Gene3D" id="1.10.510.10">
    <property type="entry name" value="Transferase(Phosphotransferase) domain 1"/>
    <property type="match status" value="1"/>
</dbReference>
<dbReference type="HOGENOM" id="CLU_000835_1_0_1"/>
<dbReference type="SUPFAM" id="SSF56112">
    <property type="entry name" value="Protein kinase-like (PK-like)"/>
    <property type="match status" value="1"/>
</dbReference>
<dbReference type="Pfam" id="PF02518">
    <property type="entry name" value="HATPase_c"/>
    <property type="match status" value="1"/>
</dbReference>
<feature type="region of interest" description="Disordered" evidence="11">
    <location>
        <begin position="1"/>
        <end position="81"/>
    </location>
</feature>
<dbReference type="PROSITE" id="PS50011">
    <property type="entry name" value="PROTEIN_KINASE_DOM"/>
    <property type="match status" value="1"/>
</dbReference>
<dbReference type="GO" id="GO:0097308">
    <property type="term" value="P:cellular response to farnesol"/>
    <property type="evidence" value="ECO:0007669"/>
    <property type="project" value="UniProtKB-ARBA"/>
</dbReference>
<dbReference type="Pfam" id="PF00069">
    <property type="entry name" value="Pkinase"/>
    <property type="match status" value="1"/>
</dbReference>
<dbReference type="InterPro" id="IPR000719">
    <property type="entry name" value="Prot_kinase_dom"/>
</dbReference>
<dbReference type="CDD" id="cd17546">
    <property type="entry name" value="REC_hyHK_CKI1_RcsC-like"/>
    <property type="match status" value="1"/>
</dbReference>
<dbReference type="OrthoDB" id="60033at2759"/>
<dbReference type="Pfam" id="PF00512">
    <property type="entry name" value="HisKA"/>
    <property type="match status" value="1"/>
</dbReference>
<dbReference type="Pfam" id="PF00072">
    <property type="entry name" value="Response_reg"/>
    <property type="match status" value="1"/>
</dbReference>
<gene>
    <name evidence="15" type="ORF">PGUG_04397</name>
</gene>
<keyword evidence="4" id="KW-0808">Transferase</keyword>
<dbReference type="GO" id="GO:0036180">
    <property type="term" value="P:filamentous growth of a population of unicellular organisms in response to biotic stimulus"/>
    <property type="evidence" value="ECO:0007669"/>
    <property type="project" value="UniProtKB-ARBA"/>
</dbReference>
<evidence type="ECO:0000256" key="9">
    <source>
        <dbReference type="ARBA" id="ARBA00023316"/>
    </source>
</evidence>
<dbReference type="InterPro" id="IPR041664">
    <property type="entry name" value="AAA_16"/>
</dbReference>
<dbReference type="Pfam" id="PF25503">
    <property type="entry name" value="TPR_CHK1"/>
    <property type="match status" value="1"/>
</dbReference>
<dbReference type="PRINTS" id="PR00344">
    <property type="entry name" value="BCTRLSENSOR"/>
</dbReference>
<sequence>MNLSQSCASDSRQGLTEESDGYASTLHDLVGSPDRNKFSAEASTDRSDVNSSTGSFRRNARSVDFDADAPSQSTDIATGASSNMRSFVTGTQSNSSTSSAQEVQAFKSYINNVDYVKNQNNYLNENLNNAQQRVPESTSDDHQLLESDSVDGYTLISQFEADVERTTLLYRAVEIDTNAPVLIRISPLIEDSNSMVRTLNEWYILSGRNPPAQHRLWNNDMVENDFLKPHSRPPLGDKNAERYLAQPATLPLNLTGILYPIGVINMATSGKQGGGPRRMALIYRDKNYSSLFEYHSNSSSGSDTSFDPTLGVLANSYSGRSSISVGASTTTNVRSLGSGRFEEISNKVRQSPQSPLKVVEVLGDIINVVKTLKTVHELGIVHNGLTSKNIFKCDNGRVEISSWDFSFSVQPEDCTNGHRKRNSTNLMAILPYLSPEATGDMNKRVSYKSDFYALGVILYELIVGVLPFQAQDAATLIRMHLFQKPLTPELLAPSWINSHLSKLIMNLLEKEDSKRPTDSGILLEELIQVRNDYVDEIKDKGGETFINYVKQNEHISRFLIKEEPKEPMPMPPVFLLCEAVYGRNEEYRKIFTTTDRLTEGENVVLISGRSGYGKSVLLGDLRTASIAKTNFHCSWKFSKSDANISVYTVFISAISSIVKQILKSSKQDIDKWRDLIVTEIPLDLGVLFYLVPGLKHLLGPKYATLHRRKDSLNPKDVTSDEPLDDSDDSSSKLKPIRDADYHNFSLELKYRYIVKAFLSLISMEGLTMFLDDIQWCSPGEISLLAETVKFVQTQNITSGSPGYLKIIATMDSDTEKTYDTDFEASEDTLVDLFKISGAKVFEFQLREISRDSFSYFLQSSLVMDSPYNSGDEVASFAKDETTSLSSMYGEQVSSISKDILKDEKVDSLSSFLYHHLKGNVLLTKYVLKTAFMEGKIKYRTNLYSRRWDFDYSKFNIPINQDDIIANYLSTALTPEAMSLMKFAAITTEGHFFRLSELMIVANLGIKEVYETVNLCVETGIVSPGGPFYKLPFHLMADSDFPVELTDSEIWNLASEAVYKFDHDSILSAIISSLVSTNELQEYHRLCGLRYYKKIRKETNYSISSYLTMASHFAKSWKIVRRDDCSTYFKVLVKAGRLAMSTYNLSSSLIYFQVADHFIRESNVKHKLRNNMTMCQIQYYLNNYNDCLRIIDESEAKYGLDKTRFVIFKVRSLIKLGRRKEGVNVAVESLNYLGIDIEPDATLSEDERNDRFNGQIPSSASEIRAMKNLELAQDKKVLLIYELISEILPFTFSTNNYKLRDCLVLYSVDMMLKFGISPFCAIPLLYLANKFAREYTESGFIKALEYSKLALYWADKNEKNSIVYVQTVYELFVNSLAVYFEPLADVLKYYETFSSSLSVYSRSKNIKLASSTNAAKIHLLLLSGVPFNAVFPSWTNNRFAIEDKSDWNQLLFNGLKMMQGGFSLEDFEKQTAQFEPNPDILFVSKTCKLYYLTVKNRVEESVRIVVEMMEDYMPQIPLTLLHVEFYFIAGIALCQDAQGIDSSIQRDMLNEIVGRVQLFAQFSPSTFEGKYLILKAMQEANSSNYSSLEILDSFEDAIEVSKRSNNWYDVAWGTYLCALWLMKTSTSAKRTSTFAGAALVAFKSLDVDLLVEAVELRLGSYIKKYNWAGVESIEEPQGHSSKPLSRVLNRMFTSQLPRSKSISKANHDPQEKAVSRISNDSVELRETVKACLMISESTSQDDIVTKLLETTVFYSKVDFGAVVLNSQGDACIKAIGSSNSIISLDNEPLSSRTDLCPFSLLVYVLYNGKVVNKDEDRIFFNNNFGQDEYYKSNRSDSVICIPLKNDEGVFGAVYLEKTEVGNSSTYFSSESKDLLTLLCSQAAVSLAKASLYDRMALAKRAAENATAEKASFLANMSHEIRTPFNSLLSCSLFLLDTELNNTQKEYVETIKTSAMLTLNIIDGILAFSKLEHGSFTLENAPFSLNDCIESAIQIIGESASVNDLDLAFFNKCPSIDTVIGDVTRFRQIVINLLGNAVKFTSKGHIIVTLVSNQINESRYEFEICVEDTGVGIPKKSQNKVFGAFSQVDASSRRSFGGSGLGLAISKKLADLMGGTLTFSSVEGMGTKFFLNVKAQVHEFKEPEILVSDEIAAKRGINNKALILDNHRLGSLALQETLEFLGLSVDLAMDFENIRRPFNTYSIVFVDQIFFDTLKTKENLRKLKCNIVLIGHFGKALPLEVDRGTIAVMMWPFQRAKVVKIVKAITEPEPRGQVVKALSDLSMSDEKLLADEYPLRILLAEDNIINIKVALQHLKKLGYHADSAKDGEEALAKCISAFEDKGPYQVVLMDIQMPKKDGLAATLELREEFRARGQDTHLPYIVALTANVAGEDKQRSLEVGMVDFISKPILPEQLERVLRGLGEKIYQQKG</sequence>
<evidence type="ECO:0000256" key="6">
    <source>
        <dbReference type="ARBA" id="ARBA00022777"/>
    </source>
</evidence>
<dbReference type="GO" id="GO:0005524">
    <property type="term" value="F:ATP binding"/>
    <property type="evidence" value="ECO:0007669"/>
    <property type="project" value="UniProtKB-KW"/>
</dbReference>
<evidence type="ECO:0000313" key="16">
    <source>
        <dbReference type="Proteomes" id="UP000001997"/>
    </source>
</evidence>
<evidence type="ECO:0000259" key="14">
    <source>
        <dbReference type="PROSITE" id="PS50110"/>
    </source>
</evidence>
<dbReference type="GeneID" id="5125291"/>
<dbReference type="SUPFAM" id="SSF52172">
    <property type="entry name" value="CheY-like"/>
    <property type="match status" value="1"/>
</dbReference>
<dbReference type="InterPro" id="IPR003661">
    <property type="entry name" value="HisK_dim/P_dom"/>
</dbReference>
<name>A5DM96_PICGU</name>
<evidence type="ECO:0000256" key="5">
    <source>
        <dbReference type="ARBA" id="ARBA00022741"/>
    </source>
</evidence>
<dbReference type="EMBL" id="CH408159">
    <property type="protein sequence ID" value="EDK40299.2"/>
    <property type="molecule type" value="Genomic_DNA"/>
</dbReference>
<dbReference type="PROSITE" id="PS50110">
    <property type="entry name" value="RESPONSE_REGULATORY"/>
    <property type="match status" value="1"/>
</dbReference>
<evidence type="ECO:0000259" key="12">
    <source>
        <dbReference type="PROSITE" id="PS50011"/>
    </source>
</evidence>
<dbReference type="SMART" id="SM00448">
    <property type="entry name" value="REC"/>
    <property type="match status" value="1"/>
</dbReference>
<dbReference type="InterPro" id="IPR036890">
    <property type="entry name" value="HATPase_C_sf"/>
</dbReference>
<evidence type="ECO:0000256" key="10">
    <source>
        <dbReference type="PROSITE-ProRule" id="PRU00169"/>
    </source>
</evidence>
<keyword evidence="5" id="KW-0547">Nucleotide-binding</keyword>
<dbReference type="SUPFAM" id="SSF52540">
    <property type="entry name" value="P-loop containing nucleoside triphosphate hydrolases"/>
    <property type="match status" value="1"/>
</dbReference>
<reference evidence="15 16" key="1">
    <citation type="journal article" date="2009" name="Nature">
        <title>Evolution of pathogenicity and sexual reproduction in eight Candida genomes.</title>
        <authorList>
            <person name="Butler G."/>
            <person name="Rasmussen M.D."/>
            <person name="Lin M.F."/>
            <person name="Santos M.A."/>
            <person name="Sakthikumar S."/>
            <person name="Munro C.A."/>
            <person name="Rheinbay E."/>
            <person name="Grabherr M."/>
            <person name="Forche A."/>
            <person name="Reedy J.L."/>
            <person name="Agrafioti I."/>
            <person name="Arnaud M.B."/>
            <person name="Bates S."/>
            <person name="Brown A.J."/>
            <person name="Brunke S."/>
            <person name="Costanzo M.C."/>
            <person name="Fitzpatrick D.A."/>
            <person name="de Groot P.W."/>
            <person name="Harris D."/>
            <person name="Hoyer L.L."/>
            <person name="Hube B."/>
            <person name="Klis F.M."/>
            <person name="Kodira C."/>
            <person name="Lennard N."/>
            <person name="Logue M.E."/>
            <person name="Martin R."/>
            <person name="Neiman A.M."/>
            <person name="Nikolaou E."/>
            <person name="Quail M.A."/>
            <person name="Quinn J."/>
            <person name="Santos M.C."/>
            <person name="Schmitzberger F.F."/>
            <person name="Sherlock G."/>
            <person name="Shah P."/>
            <person name="Silverstein K.A."/>
            <person name="Skrzypek M.S."/>
            <person name="Soll D."/>
            <person name="Staggs R."/>
            <person name="Stansfield I."/>
            <person name="Stumpf M.P."/>
            <person name="Sudbery P.E."/>
            <person name="Srikantha T."/>
            <person name="Zeng Q."/>
            <person name="Berman J."/>
            <person name="Berriman M."/>
            <person name="Heitman J."/>
            <person name="Gow N.A."/>
            <person name="Lorenz M.C."/>
            <person name="Birren B.W."/>
            <person name="Kellis M."/>
            <person name="Cuomo C.A."/>
        </authorList>
    </citation>
    <scope>NUCLEOTIDE SEQUENCE [LARGE SCALE GENOMIC DNA]</scope>
    <source>
        <strain evidence="16">ATCC 6260 / CBS 566 / DSM 6381 / JCM 1539 / NBRC 10279 / NRRL Y-324</strain>
    </source>
</reference>
<dbReference type="GO" id="GO:0000155">
    <property type="term" value="F:phosphorelay sensor kinase activity"/>
    <property type="evidence" value="ECO:0007669"/>
    <property type="project" value="InterPro"/>
</dbReference>
<dbReference type="SMART" id="SM00388">
    <property type="entry name" value="HisKA"/>
    <property type="match status" value="1"/>
</dbReference>
<feature type="modified residue" description="4-aspartylphosphate" evidence="10">
    <location>
        <position position="2348"/>
    </location>
</feature>
<accession>A5DM96</accession>
<dbReference type="SUPFAM" id="SSF55874">
    <property type="entry name" value="ATPase domain of HSP90 chaperone/DNA topoisomerase II/histidine kinase"/>
    <property type="match status" value="1"/>
</dbReference>
<protein>
    <recommendedName>
        <fullName evidence="2">histidine kinase</fullName>
        <ecNumber evidence="2">2.7.13.3</ecNumber>
    </recommendedName>
</protein>
<feature type="domain" description="Response regulatory" evidence="14">
    <location>
        <begin position="2294"/>
        <end position="2420"/>
    </location>
</feature>
<dbReference type="SMART" id="SM00220">
    <property type="entry name" value="S_TKc"/>
    <property type="match status" value="1"/>
</dbReference>
<dbReference type="PANTHER" id="PTHR45339:SF5">
    <property type="entry name" value="HISTIDINE KINASE"/>
    <property type="match status" value="1"/>
</dbReference>
<dbReference type="SUPFAM" id="SSF55781">
    <property type="entry name" value="GAF domain-like"/>
    <property type="match status" value="1"/>
</dbReference>
<dbReference type="CDD" id="cd00082">
    <property type="entry name" value="HisKA"/>
    <property type="match status" value="1"/>
</dbReference>
<dbReference type="GO" id="GO:1900445">
    <property type="term" value="P:positive regulation of filamentous growth of a population of unicellular organisms in response to biotic stimulus"/>
    <property type="evidence" value="ECO:0007669"/>
    <property type="project" value="UniProtKB-ARBA"/>
</dbReference>
<dbReference type="KEGG" id="pgu:PGUG_04397"/>
<dbReference type="Pfam" id="PF13191">
    <property type="entry name" value="AAA_16"/>
    <property type="match status" value="1"/>
</dbReference>
<organism evidence="15 16">
    <name type="scientific">Meyerozyma guilliermondii (strain ATCC 6260 / CBS 566 / DSM 6381 / JCM 1539 / NBRC 10279 / NRRL Y-324)</name>
    <name type="common">Yeast</name>
    <name type="synonym">Candida guilliermondii</name>
    <dbReference type="NCBI Taxonomy" id="294746"/>
    <lineage>
        <taxon>Eukaryota</taxon>
        <taxon>Fungi</taxon>
        <taxon>Dikarya</taxon>
        <taxon>Ascomycota</taxon>
        <taxon>Saccharomycotina</taxon>
        <taxon>Pichiomycetes</taxon>
        <taxon>Debaryomycetaceae</taxon>
        <taxon>Meyerozyma</taxon>
    </lineage>
</organism>
<evidence type="ECO:0000256" key="1">
    <source>
        <dbReference type="ARBA" id="ARBA00000085"/>
    </source>
</evidence>
<evidence type="ECO:0000256" key="2">
    <source>
        <dbReference type="ARBA" id="ARBA00012438"/>
    </source>
</evidence>
<proteinExistence type="predicted"/>
<dbReference type="eggNOG" id="KOG0519">
    <property type="taxonomic scope" value="Eukaryota"/>
</dbReference>
<keyword evidence="9" id="KW-0961">Cell wall biogenesis/degradation</keyword>
<evidence type="ECO:0000256" key="4">
    <source>
        <dbReference type="ARBA" id="ARBA00022679"/>
    </source>
</evidence>
<dbReference type="InterPro" id="IPR011006">
    <property type="entry name" value="CheY-like_superfamily"/>
</dbReference>